<gene>
    <name evidence="1" type="ORF">ETD86_52075</name>
</gene>
<dbReference type="AlphaFoldDB" id="A0A5S4EVI1"/>
<comment type="caution">
    <text evidence="1">The sequence shown here is derived from an EMBL/GenBank/DDBJ whole genome shotgun (WGS) entry which is preliminary data.</text>
</comment>
<name>A0A5S4EVI1_9ACTN</name>
<dbReference type="Gene3D" id="3.30.565.10">
    <property type="entry name" value="Histidine kinase-like ATPase, C-terminal domain"/>
    <property type="match status" value="1"/>
</dbReference>
<dbReference type="PANTHER" id="PTHR35526">
    <property type="entry name" value="ANTI-SIGMA-F FACTOR RSBW-RELATED"/>
    <property type="match status" value="1"/>
</dbReference>
<evidence type="ECO:0008006" key="3">
    <source>
        <dbReference type="Google" id="ProtNLM"/>
    </source>
</evidence>
<dbReference type="EMBL" id="VCKY01000392">
    <property type="protein sequence ID" value="TMR07040.1"/>
    <property type="molecule type" value="Genomic_DNA"/>
</dbReference>
<reference evidence="1 2" key="1">
    <citation type="submission" date="2019-05" db="EMBL/GenBank/DDBJ databases">
        <title>Draft genome sequence of Nonomuraea turkmeniaca DSM 43926.</title>
        <authorList>
            <person name="Saricaoglu S."/>
            <person name="Isik K."/>
        </authorList>
    </citation>
    <scope>NUCLEOTIDE SEQUENCE [LARGE SCALE GENOMIC DNA]</scope>
    <source>
        <strain evidence="1 2">DSM 43926</strain>
    </source>
</reference>
<sequence>MTTMCQRFTPGDTSRERPGWRLPSWNGLLTVGHELALRAGWTGQERTITWTMAARPSAVRTARRLTAARLSAWQLDQAATAAAEQLAGRLTDDALTRGAEKIGLTLTAEDGLLRCEISEHGTPPTGARPSRGVAALLEQLACCWGAAGATVWFELRLTPHA</sequence>
<evidence type="ECO:0000313" key="1">
    <source>
        <dbReference type="EMBL" id="TMR07040.1"/>
    </source>
</evidence>
<dbReference type="OrthoDB" id="3537927at2"/>
<dbReference type="InterPro" id="IPR036890">
    <property type="entry name" value="HATPase_C_sf"/>
</dbReference>
<dbReference type="PANTHER" id="PTHR35526:SF3">
    <property type="entry name" value="ANTI-SIGMA-F FACTOR RSBW"/>
    <property type="match status" value="1"/>
</dbReference>
<accession>A0A5S4EVI1</accession>
<dbReference type="InterPro" id="IPR050267">
    <property type="entry name" value="Anti-sigma-factor_SerPK"/>
</dbReference>
<organism evidence="1 2">
    <name type="scientific">Nonomuraea turkmeniaca</name>
    <dbReference type="NCBI Taxonomy" id="103838"/>
    <lineage>
        <taxon>Bacteria</taxon>
        <taxon>Bacillati</taxon>
        <taxon>Actinomycetota</taxon>
        <taxon>Actinomycetes</taxon>
        <taxon>Streptosporangiales</taxon>
        <taxon>Streptosporangiaceae</taxon>
        <taxon>Nonomuraea</taxon>
    </lineage>
</organism>
<evidence type="ECO:0000313" key="2">
    <source>
        <dbReference type="Proteomes" id="UP000309128"/>
    </source>
</evidence>
<protein>
    <recommendedName>
        <fullName evidence="3">ATP-binding protein</fullName>
    </recommendedName>
</protein>
<proteinExistence type="predicted"/>
<dbReference type="Proteomes" id="UP000309128">
    <property type="component" value="Unassembled WGS sequence"/>
</dbReference>
<dbReference type="RefSeq" id="WP_138674012.1">
    <property type="nucleotide sequence ID" value="NZ_VCKY01000392.1"/>
</dbReference>
<keyword evidence="2" id="KW-1185">Reference proteome</keyword>